<evidence type="ECO:0000313" key="3">
    <source>
        <dbReference type="Proteomes" id="UP000593564"/>
    </source>
</evidence>
<evidence type="ECO:0000256" key="1">
    <source>
        <dbReference type="SAM" id="MobiDB-lite"/>
    </source>
</evidence>
<name>A0A7J7HUC2_CAMSI</name>
<organism evidence="2 3">
    <name type="scientific">Camellia sinensis</name>
    <name type="common">Tea plant</name>
    <name type="synonym">Thea sinensis</name>
    <dbReference type="NCBI Taxonomy" id="4442"/>
    <lineage>
        <taxon>Eukaryota</taxon>
        <taxon>Viridiplantae</taxon>
        <taxon>Streptophyta</taxon>
        <taxon>Embryophyta</taxon>
        <taxon>Tracheophyta</taxon>
        <taxon>Spermatophyta</taxon>
        <taxon>Magnoliopsida</taxon>
        <taxon>eudicotyledons</taxon>
        <taxon>Gunneridae</taxon>
        <taxon>Pentapetalae</taxon>
        <taxon>asterids</taxon>
        <taxon>Ericales</taxon>
        <taxon>Theaceae</taxon>
        <taxon>Camellia</taxon>
    </lineage>
</organism>
<comment type="caution">
    <text evidence="2">The sequence shown here is derived from an EMBL/GenBank/DDBJ whole genome shotgun (WGS) entry which is preliminary data.</text>
</comment>
<keyword evidence="3" id="KW-1185">Reference proteome</keyword>
<dbReference type="Proteomes" id="UP000593564">
    <property type="component" value="Unassembled WGS sequence"/>
</dbReference>
<evidence type="ECO:0000313" key="2">
    <source>
        <dbReference type="EMBL" id="KAF5956219.1"/>
    </source>
</evidence>
<reference evidence="2 3" key="2">
    <citation type="submission" date="2020-07" db="EMBL/GenBank/DDBJ databases">
        <title>Genome assembly of wild tea tree DASZ reveals pedigree and selection history of tea varieties.</title>
        <authorList>
            <person name="Zhang W."/>
        </authorList>
    </citation>
    <scope>NUCLEOTIDE SEQUENCE [LARGE SCALE GENOMIC DNA]</scope>
    <source>
        <strain evidence="3">cv. G240</strain>
        <tissue evidence="2">Leaf</tissue>
    </source>
</reference>
<sequence length="56" mass="6283">MTLLCDSTRHQSLIATFHTIRQTINVNGISDKPYPVNQTQSKKAPRDNTLVPNNCT</sequence>
<reference evidence="3" key="1">
    <citation type="journal article" date="2020" name="Nat. Commun.">
        <title>Genome assembly of wild tea tree DASZ reveals pedigree and selection history of tea varieties.</title>
        <authorList>
            <person name="Zhang W."/>
            <person name="Zhang Y."/>
            <person name="Qiu H."/>
            <person name="Guo Y."/>
            <person name="Wan H."/>
            <person name="Zhang X."/>
            <person name="Scossa F."/>
            <person name="Alseekh S."/>
            <person name="Zhang Q."/>
            <person name="Wang P."/>
            <person name="Xu L."/>
            <person name="Schmidt M.H."/>
            <person name="Jia X."/>
            <person name="Li D."/>
            <person name="Zhu A."/>
            <person name="Guo F."/>
            <person name="Chen W."/>
            <person name="Ni D."/>
            <person name="Usadel B."/>
            <person name="Fernie A.R."/>
            <person name="Wen W."/>
        </authorList>
    </citation>
    <scope>NUCLEOTIDE SEQUENCE [LARGE SCALE GENOMIC DNA]</scope>
    <source>
        <strain evidence="3">cv. G240</strain>
    </source>
</reference>
<dbReference type="AlphaFoldDB" id="A0A7J7HUC2"/>
<gene>
    <name evidence="2" type="ORF">HYC85_003444</name>
</gene>
<accession>A0A7J7HUC2</accession>
<protein>
    <submittedName>
        <fullName evidence="2">Uncharacterized protein</fullName>
    </submittedName>
</protein>
<feature type="region of interest" description="Disordered" evidence="1">
    <location>
        <begin position="31"/>
        <end position="56"/>
    </location>
</feature>
<proteinExistence type="predicted"/>
<dbReference type="EMBL" id="JACBKZ010000002">
    <property type="protein sequence ID" value="KAF5956219.1"/>
    <property type="molecule type" value="Genomic_DNA"/>
</dbReference>